<evidence type="ECO:0000313" key="4">
    <source>
        <dbReference type="Proteomes" id="UP000019373"/>
    </source>
</evidence>
<dbReference type="Proteomes" id="UP000019373">
    <property type="component" value="Unassembled WGS sequence"/>
</dbReference>
<gene>
    <name evidence="3" type="ORF">EPUS_04742</name>
</gene>
<dbReference type="HOGENOM" id="CLU_133937_0_0_1"/>
<keyword evidence="1" id="KW-1133">Transmembrane helix</keyword>
<protein>
    <submittedName>
        <fullName evidence="3">Uncharacterized protein</fullName>
    </submittedName>
</protein>
<keyword evidence="1" id="KW-0472">Membrane</keyword>
<keyword evidence="4" id="KW-1185">Reference proteome</keyword>
<dbReference type="OMA" id="AIRIRGM"/>
<accession>U1HN54</accession>
<dbReference type="GeneID" id="19239696"/>
<dbReference type="EMBL" id="KE721317">
    <property type="protein sequence ID" value="ERF70464.1"/>
    <property type="molecule type" value="Genomic_DNA"/>
</dbReference>
<feature type="transmembrane region" description="Helical" evidence="1">
    <location>
        <begin position="62"/>
        <end position="83"/>
    </location>
</feature>
<keyword evidence="1" id="KW-0812">Transmembrane</keyword>
<reference evidence="4" key="1">
    <citation type="journal article" date="2014" name="BMC Genomics">
        <title>Genome characteristics reveal the impact of lichenization on lichen-forming fungus Endocarpon pusillum Hedwig (Verrucariales, Ascomycota).</title>
        <authorList>
            <person name="Wang Y.-Y."/>
            <person name="Liu B."/>
            <person name="Zhang X.-Y."/>
            <person name="Zhou Q.-M."/>
            <person name="Zhang T."/>
            <person name="Li H."/>
            <person name="Yu Y.-F."/>
            <person name="Zhang X.-L."/>
            <person name="Hao X.-Y."/>
            <person name="Wang M."/>
            <person name="Wang L."/>
            <person name="Wei J.-C."/>
        </authorList>
    </citation>
    <scope>NUCLEOTIDE SEQUENCE [LARGE SCALE GENOMIC DNA]</scope>
    <source>
        <strain evidence="4">Z07020 / HMAS-L-300199</strain>
    </source>
</reference>
<keyword evidence="2" id="KW-0732">Signal</keyword>
<name>U1HN54_ENDPU</name>
<evidence type="ECO:0000256" key="1">
    <source>
        <dbReference type="SAM" id="Phobius"/>
    </source>
</evidence>
<dbReference type="AlphaFoldDB" id="U1HN54"/>
<feature type="chain" id="PRO_5004612351" evidence="2">
    <location>
        <begin position="23"/>
        <end position="133"/>
    </location>
</feature>
<dbReference type="eggNOG" id="KOG4177">
    <property type="taxonomic scope" value="Eukaryota"/>
</dbReference>
<evidence type="ECO:0000256" key="2">
    <source>
        <dbReference type="SAM" id="SignalP"/>
    </source>
</evidence>
<evidence type="ECO:0000313" key="3">
    <source>
        <dbReference type="EMBL" id="ERF70464.1"/>
    </source>
</evidence>
<feature type="signal peptide" evidence="2">
    <location>
        <begin position="1"/>
        <end position="22"/>
    </location>
</feature>
<proteinExistence type="predicted"/>
<organism evidence="3 4">
    <name type="scientific">Endocarpon pusillum (strain Z07020 / HMAS-L-300199)</name>
    <name type="common">Lichen-forming fungus</name>
    <dbReference type="NCBI Taxonomy" id="1263415"/>
    <lineage>
        <taxon>Eukaryota</taxon>
        <taxon>Fungi</taxon>
        <taxon>Dikarya</taxon>
        <taxon>Ascomycota</taxon>
        <taxon>Pezizomycotina</taxon>
        <taxon>Eurotiomycetes</taxon>
        <taxon>Chaetothyriomycetidae</taxon>
        <taxon>Verrucariales</taxon>
        <taxon>Verrucariaceae</taxon>
        <taxon>Endocarpon</taxon>
    </lineage>
</organism>
<dbReference type="OrthoDB" id="7464126at2759"/>
<dbReference type="RefSeq" id="XP_007803922.1">
    <property type="nucleotide sequence ID" value="XM_007805731.1"/>
</dbReference>
<sequence>MFYFLNLALSLCVIVFPLQALAEDADYFSNNLFSDLAPILALFGEQVAKQFMSQSMGWADNVVFAMAPLGIITAIVGAIRVGGPAWLKAIIGRARENRAAAEVELMSSTSPDVCELWNGQTIVRMMGRHRFCK</sequence>